<keyword evidence="1" id="KW-0812">Transmembrane</keyword>
<proteinExistence type="predicted"/>
<name>A0AAJ2IT96_9LACT</name>
<reference evidence="2" key="1">
    <citation type="submission" date="2023-03" db="EMBL/GenBank/DDBJ databases">
        <authorList>
            <person name="Shen W."/>
            <person name="Cai J."/>
        </authorList>
    </citation>
    <scope>NUCLEOTIDE SEQUENCE</scope>
    <source>
        <strain evidence="2">P86-2</strain>
    </source>
</reference>
<feature type="transmembrane region" description="Helical" evidence="1">
    <location>
        <begin position="249"/>
        <end position="273"/>
    </location>
</feature>
<accession>A0AAJ2IT96</accession>
<organism evidence="2 3">
    <name type="scientific">Lactococcus petauri</name>
    <dbReference type="NCBI Taxonomy" id="1940789"/>
    <lineage>
        <taxon>Bacteria</taxon>
        <taxon>Bacillati</taxon>
        <taxon>Bacillota</taxon>
        <taxon>Bacilli</taxon>
        <taxon>Lactobacillales</taxon>
        <taxon>Streptococcaceae</taxon>
        <taxon>Lactococcus</taxon>
    </lineage>
</organism>
<dbReference type="Pfam" id="PF07242">
    <property type="entry name" value="DUF1430"/>
    <property type="match status" value="1"/>
</dbReference>
<sequence>MNKLLKFTLLLLFSLITCMIAYMRYTDKEATRLREAVQLPNYTQIYQPKINNPNNDLNDLDVKVEFINRKDFIKAIKEVSQEFDVPFIIRVRFLGHKNDGKGNVDYGSPLSNITYFETHYHPRKEKKFRDLDYKVKINNSPIEDLTDEQYQGASIFFKSDDKKRVLEALSQKFNQISKVQTSSASLENQPSWYIPSSPIIRVSDIYVFLIKVVLFFYFVFMFIWIILRNKEIAIFSLNGLSNFIILKRIYLKSFVGTQLLVLFLANILIIRAIDTEYIGLIFLISILSVFGVLLIIGVIVRFSLAQQVNNKPFFKRFYVAVYLVKVYIFAASVATSMGLMLLFNSSIGVLQSSPIKGYGTFHGGGSGYLESLKSHTQHESLFKYMENNGGLHAAKKFLPQKFLEKYQGMEINSAYLQKYKIEDVNGNDIKIPTETSEAVILINERYKDKLHEIKKGYLELLDMSGLWFKGKNSRFIIIKDKQKIPAFQGERGGIFSNGRKEEIRADIVEVHTVNNAGVNTYINMFYNGNTLGALFPIKKSAEKTYLDLLPSLRKDKVEASFTSFVSSSKIAENDMKMYIGERWSWVLMNLLAFILFIIMILSTTMIYFRVNKEKLVLFRIQGFFRLRSYRFLFIIIIIQNIVFFTQSMILGYDFTVIEAYILYALIEIFLVFHLLTRLEKKELVNTLKGA</sequence>
<feature type="transmembrane region" description="Helical" evidence="1">
    <location>
        <begin position="656"/>
        <end position="675"/>
    </location>
</feature>
<dbReference type="RefSeq" id="WP_019292233.1">
    <property type="nucleotide sequence ID" value="NZ_CP127854.1"/>
</dbReference>
<feature type="transmembrane region" description="Helical" evidence="1">
    <location>
        <begin position="205"/>
        <end position="228"/>
    </location>
</feature>
<evidence type="ECO:0000256" key="1">
    <source>
        <dbReference type="SAM" id="Phobius"/>
    </source>
</evidence>
<gene>
    <name evidence="2" type="ORF">P7D17_03400</name>
</gene>
<keyword evidence="1" id="KW-1133">Transmembrane helix</keyword>
<feature type="transmembrane region" description="Helical" evidence="1">
    <location>
        <begin position="317"/>
        <end position="343"/>
    </location>
</feature>
<comment type="caution">
    <text evidence="2">The sequence shown here is derived from an EMBL/GenBank/DDBJ whole genome shotgun (WGS) entry which is preliminary data.</text>
</comment>
<dbReference type="AlphaFoldDB" id="A0AAJ2IT96"/>
<evidence type="ECO:0000313" key="2">
    <source>
        <dbReference type="EMBL" id="MDT2583167.1"/>
    </source>
</evidence>
<feature type="transmembrane region" description="Helical" evidence="1">
    <location>
        <begin position="279"/>
        <end position="305"/>
    </location>
</feature>
<dbReference type="Proteomes" id="UP001262817">
    <property type="component" value="Unassembled WGS sequence"/>
</dbReference>
<keyword evidence="1" id="KW-0472">Membrane</keyword>
<dbReference type="EMBL" id="JARPXR010000003">
    <property type="protein sequence ID" value="MDT2583167.1"/>
    <property type="molecule type" value="Genomic_DNA"/>
</dbReference>
<feature type="transmembrane region" description="Helical" evidence="1">
    <location>
        <begin position="583"/>
        <end position="608"/>
    </location>
</feature>
<protein>
    <submittedName>
        <fullName evidence="2">DUF1430 domain-containing protein</fullName>
    </submittedName>
</protein>
<evidence type="ECO:0000313" key="3">
    <source>
        <dbReference type="Proteomes" id="UP001262817"/>
    </source>
</evidence>
<feature type="transmembrane region" description="Helical" evidence="1">
    <location>
        <begin position="629"/>
        <end position="650"/>
    </location>
</feature>
<dbReference type="InterPro" id="IPR006541">
    <property type="entry name" value="Bacteriocin_ass"/>
</dbReference>